<sequence>MGRMVYTCAMLLIFSAIIVLLMFRSIKRSSSAIEMEALLDAMRFREELDIQQRQRRRLLKAKTKVAAWLTKAGKGDKGWRSAPQLLPPRRPTVSSSNSDIPEIVVTEEVPMDIFRSKTPCLSLLYDFENSPDLDVNAAWLGLLLHRLALLAQRRFMPYLAAPFRPRHPATIIDKKRSVNRRFTASIVESGS</sequence>
<comment type="caution">
    <text evidence="1">The sequence shown here is derived from an EMBL/GenBank/DDBJ whole genome shotgun (WGS) entry which is preliminary data.</text>
</comment>
<dbReference type="EMBL" id="CATQJA010002709">
    <property type="protein sequence ID" value="CAJ0586878.1"/>
    <property type="molecule type" value="Genomic_DNA"/>
</dbReference>
<keyword evidence="2" id="KW-1185">Reference proteome</keyword>
<accession>A0AA36GG07</accession>
<dbReference type="AlphaFoldDB" id="A0AA36GG07"/>
<dbReference type="Proteomes" id="UP001177023">
    <property type="component" value="Unassembled WGS sequence"/>
</dbReference>
<evidence type="ECO:0000313" key="1">
    <source>
        <dbReference type="EMBL" id="CAJ0586878.1"/>
    </source>
</evidence>
<proteinExistence type="predicted"/>
<evidence type="ECO:0000313" key="2">
    <source>
        <dbReference type="Proteomes" id="UP001177023"/>
    </source>
</evidence>
<reference evidence="1" key="1">
    <citation type="submission" date="2023-06" db="EMBL/GenBank/DDBJ databases">
        <authorList>
            <person name="Delattre M."/>
        </authorList>
    </citation>
    <scope>NUCLEOTIDE SEQUENCE</scope>
    <source>
        <strain evidence="1">AF72</strain>
    </source>
</reference>
<organism evidence="1 2">
    <name type="scientific">Mesorhabditis spiculigera</name>
    <dbReference type="NCBI Taxonomy" id="96644"/>
    <lineage>
        <taxon>Eukaryota</taxon>
        <taxon>Metazoa</taxon>
        <taxon>Ecdysozoa</taxon>
        <taxon>Nematoda</taxon>
        <taxon>Chromadorea</taxon>
        <taxon>Rhabditida</taxon>
        <taxon>Rhabditina</taxon>
        <taxon>Rhabditomorpha</taxon>
        <taxon>Rhabditoidea</taxon>
        <taxon>Rhabditidae</taxon>
        <taxon>Mesorhabditinae</taxon>
        <taxon>Mesorhabditis</taxon>
    </lineage>
</organism>
<name>A0AA36GG07_9BILA</name>
<gene>
    <name evidence="1" type="ORF">MSPICULIGERA_LOCUS24860</name>
</gene>
<feature type="non-terminal residue" evidence="1">
    <location>
        <position position="191"/>
    </location>
</feature>
<protein>
    <submittedName>
        <fullName evidence="1">Uncharacterized protein</fullName>
    </submittedName>
</protein>